<sequence length="484" mass="54766">MHYFVDCRAAKDGLLEILKEATRKDCNQKDEDGMTPTLWAAHEGNLDALRLLVGRGGDPEKANYHFGQNALHIASSRGHMNCVSFLVAFGVNLWALDHDFHTAMELAAMNGRQEILNFLDNTAAKLETNNRRKCEVLKEKAEKDAERRLKKFEERSKKERDKQKKQFKKLEKECDMKIESHDVTINNGYAKKISPETNGQTFTELVGNGVGSLKKPAASAGIKKILDRKMRNSQGKQTTNGCIIKEIRDDISTRSVRSLFEQNQNQKNICNDYCTTAKRGRIKDLFDIRNKLHRSTSQPDLIHKLPKDEKLNEQIPNVHVGESGSLFDRPGFGSVSFRQTVPVTLSNLPHVTELCPEIKNAIQKDEECSIGSAGSLAKRILPSHPKPWDTNSSSVHSSDEDSVSTQSTFQLPPPLHRFLLAVGVTEYESEFVKQRIDMDALFMLNDEDLITLGIPLGPRKKLMNAIREYKQQSDRCKEIFDNVF</sequence>
<dbReference type="EMBL" id="JBBCAQ010000036">
    <property type="protein sequence ID" value="KAK7575966.1"/>
    <property type="molecule type" value="Genomic_DNA"/>
</dbReference>
<evidence type="ECO:0000256" key="1">
    <source>
        <dbReference type="ARBA" id="ARBA00022737"/>
    </source>
</evidence>
<proteinExistence type="predicted"/>
<feature type="domain" description="SAM" evidence="6">
    <location>
        <begin position="415"/>
        <end position="472"/>
    </location>
</feature>
<evidence type="ECO:0000313" key="7">
    <source>
        <dbReference type="EMBL" id="KAK7575966.1"/>
    </source>
</evidence>
<organism evidence="7 8">
    <name type="scientific">Parthenolecanium corni</name>
    <dbReference type="NCBI Taxonomy" id="536013"/>
    <lineage>
        <taxon>Eukaryota</taxon>
        <taxon>Metazoa</taxon>
        <taxon>Ecdysozoa</taxon>
        <taxon>Arthropoda</taxon>
        <taxon>Hexapoda</taxon>
        <taxon>Insecta</taxon>
        <taxon>Pterygota</taxon>
        <taxon>Neoptera</taxon>
        <taxon>Paraneoptera</taxon>
        <taxon>Hemiptera</taxon>
        <taxon>Sternorrhyncha</taxon>
        <taxon>Coccoidea</taxon>
        <taxon>Coccidae</taxon>
        <taxon>Parthenolecanium</taxon>
    </lineage>
</organism>
<dbReference type="Pfam" id="PF12796">
    <property type="entry name" value="Ank_2"/>
    <property type="match status" value="1"/>
</dbReference>
<protein>
    <recommendedName>
        <fullName evidence="6">SAM domain-containing protein</fullName>
    </recommendedName>
</protein>
<dbReference type="InterPro" id="IPR013761">
    <property type="entry name" value="SAM/pointed_sf"/>
</dbReference>
<dbReference type="Pfam" id="PF00536">
    <property type="entry name" value="SAM_1"/>
    <property type="match status" value="1"/>
</dbReference>
<evidence type="ECO:0000256" key="3">
    <source>
        <dbReference type="PROSITE-ProRule" id="PRU00023"/>
    </source>
</evidence>
<feature type="repeat" description="ANK" evidence="3">
    <location>
        <begin position="32"/>
        <end position="64"/>
    </location>
</feature>
<evidence type="ECO:0000256" key="2">
    <source>
        <dbReference type="ARBA" id="ARBA00023043"/>
    </source>
</evidence>
<name>A0AAN9T8I7_9HEMI</name>
<dbReference type="SMART" id="SM00454">
    <property type="entry name" value="SAM"/>
    <property type="match status" value="1"/>
</dbReference>
<dbReference type="SUPFAM" id="SSF48403">
    <property type="entry name" value="Ankyrin repeat"/>
    <property type="match status" value="1"/>
</dbReference>
<dbReference type="InterPro" id="IPR002110">
    <property type="entry name" value="Ankyrin_rpt"/>
</dbReference>
<gene>
    <name evidence="7" type="ORF">V9T40_012252</name>
</gene>
<dbReference type="SMART" id="SM00248">
    <property type="entry name" value="ANK"/>
    <property type="match status" value="3"/>
</dbReference>
<dbReference type="SUPFAM" id="SSF47769">
    <property type="entry name" value="SAM/Pointed domain"/>
    <property type="match status" value="1"/>
</dbReference>
<evidence type="ECO:0000256" key="5">
    <source>
        <dbReference type="SAM" id="MobiDB-lite"/>
    </source>
</evidence>
<reference evidence="7 8" key="1">
    <citation type="submission" date="2024-03" db="EMBL/GenBank/DDBJ databases">
        <title>Adaptation during the transition from Ophiocordyceps entomopathogen to insect associate is accompanied by gene loss and intensified selection.</title>
        <authorList>
            <person name="Ward C.M."/>
            <person name="Onetto C.A."/>
            <person name="Borneman A.R."/>
        </authorList>
    </citation>
    <scope>NUCLEOTIDE SEQUENCE [LARGE SCALE GENOMIC DNA]</scope>
    <source>
        <strain evidence="7">AWRI1</strain>
        <tissue evidence="7">Single Adult Female</tissue>
    </source>
</reference>
<dbReference type="PANTHER" id="PTHR24201:SF15">
    <property type="entry name" value="ANKYRIN REPEAT DOMAIN-CONTAINING PROTEIN 66"/>
    <property type="match status" value="1"/>
</dbReference>
<dbReference type="InterPro" id="IPR036770">
    <property type="entry name" value="Ankyrin_rpt-contain_sf"/>
</dbReference>
<evidence type="ECO:0000256" key="4">
    <source>
        <dbReference type="SAM" id="Coils"/>
    </source>
</evidence>
<dbReference type="Gene3D" id="1.10.150.50">
    <property type="entry name" value="Transcription Factor, Ets-1"/>
    <property type="match status" value="1"/>
</dbReference>
<keyword evidence="8" id="KW-1185">Reference proteome</keyword>
<feature type="region of interest" description="Disordered" evidence="5">
    <location>
        <begin position="381"/>
        <end position="408"/>
    </location>
</feature>
<dbReference type="PROSITE" id="PS50088">
    <property type="entry name" value="ANK_REPEAT"/>
    <property type="match status" value="2"/>
</dbReference>
<feature type="repeat" description="ANK" evidence="3">
    <location>
        <begin position="66"/>
        <end position="98"/>
    </location>
</feature>
<dbReference type="Proteomes" id="UP001367676">
    <property type="component" value="Unassembled WGS sequence"/>
</dbReference>
<keyword evidence="4" id="KW-0175">Coiled coil</keyword>
<keyword evidence="2 3" id="KW-0040">ANK repeat</keyword>
<feature type="coiled-coil region" evidence="4">
    <location>
        <begin position="142"/>
        <end position="173"/>
    </location>
</feature>
<evidence type="ECO:0000313" key="8">
    <source>
        <dbReference type="Proteomes" id="UP001367676"/>
    </source>
</evidence>
<dbReference type="PANTHER" id="PTHR24201">
    <property type="entry name" value="ANK_REP_REGION DOMAIN-CONTAINING PROTEIN"/>
    <property type="match status" value="1"/>
</dbReference>
<dbReference type="AlphaFoldDB" id="A0AAN9T8I7"/>
<dbReference type="InterPro" id="IPR001660">
    <property type="entry name" value="SAM"/>
</dbReference>
<comment type="caution">
    <text evidence="7">The sequence shown here is derived from an EMBL/GenBank/DDBJ whole genome shotgun (WGS) entry which is preliminary data.</text>
</comment>
<keyword evidence="1" id="KW-0677">Repeat</keyword>
<dbReference type="PROSITE" id="PS50105">
    <property type="entry name" value="SAM_DOMAIN"/>
    <property type="match status" value="1"/>
</dbReference>
<evidence type="ECO:0000259" key="6">
    <source>
        <dbReference type="PROSITE" id="PS50105"/>
    </source>
</evidence>
<dbReference type="PROSITE" id="PS50297">
    <property type="entry name" value="ANK_REP_REGION"/>
    <property type="match status" value="2"/>
</dbReference>
<accession>A0AAN9T8I7</accession>
<dbReference type="Gene3D" id="1.25.40.20">
    <property type="entry name" value="Ankyrin repeat-containing domain"/>
    <property type="match status" value="1"/>
</dbReference>
<dbReference type="InterPro" id="IPR050776">
    <property type="entry name" value="Ank_Repeat/CDKN_Inhibitor"/>
</dbReference>